<feature type="coiled-coil region" evidence="2">
    <location>
        <begin position="108"/>
        <end position="135"/>
    </location>
</feature>
<keyword evidence="4" id="KW-0472">Membrane</keyword>
<dbReference type="PANTHER" id="PTHR14096:SF28">
    <property type="entry name" value="APOLIPOPROTEIN L, 1-RELATED"/>
    <property type="match status" value="1"/>
</dbReference>
<dbReference type="Pfam" id="PF05461">
    <property type="entry name" value="ApoL"/>
    <property type="match status" value="1"/>
</dbReference>
<keyword evidence="6" id="KW-1185">Reference proteome</keyword>
<dbReference type="Proteomes" id="UP000694569">
    <property type="component" value="Unplaced"/>
</dbReference>
<evidence type="ECO:0000256" key="4">
    <source>
        <dbReference type="SAM" id="Phobius"/>
    </source>
</evidence>
<keyword evidence="2" id="KW-0175">Coiled coil</keyword>
<evidence type="ECO:0000256" key="2">
    <source>
        <dbReference type="SAM" id="Coils"/>
    </source>
</evidence>
<proteinExistence type="inferred from homology"/>
<dbReference type="GO" id="GO:0042157">
    <property type="term" value="P:lipoprotein metabolic process"/>
    <property type="evidence" value="ECO:0007669"/>
    <property type="project" value="InterPro"/>
</dbReference>
<dbReference type="InterPro" id="IPR008405">
    <property type="entry name" value="ApoL"/>
</dbReference>
<sequence length="259" mass="27936">MEKLQKLLKECSLQKNKTVTEMNRIADALDKVEKRTTIASVASVDFLGVITKIVRLALAPVTLGVSLIVPFRGIGVAAGVTGVSAKLILSNKNHKKVKAMMEEIFIKITEIEKCLKELQEVLERLEQKSGKNINMDTAASAASIAGKTTYMAIELSRLAPLLSMSAVTVARGIRVAGVVSGVLAGIFTIVDAAFIVKGSINLHKGAKSEQAAKIREDAKTLEEVFQLLKDIVKDLENRDVQSGEAGEAESHLPLSKKMK</sequence>
<evidence type="ECO:0008006" key="7">
    <source>
        <dbReference type="Google" id="ProtNLM"/>
    </source>
</evidence>
<dbReference type="Ensembl" id="ENSLLET00000010927.1">
    <property type="protein sequence ID" value="ENSLLEP00000010517.1"/>
    <property type="gene ID" value="ENSLLEG00000006715.1"/>
</dbReference>
<comment type="similarity">
    <text evidence="1">Belongs to the apolipoprotein L family.</text>
</comment>
<evidence type="ECO:0000313" key="6">
    <source>
        <dbReference type="Proteomes" id="UP000694569"/>
    </source>
</evidence>
<dbReference type="GO" id="GO:0005576">
    <property type="term" value="C:extracellular region"/>
    <property type="evidence" value="ECO:0007669"/>
    <property type="project" value="InterPro"/>
</dbReference>
<dbReference type="PANTHER" id="PTHR14096">
    <property type="entry name" value="APOLIPOPROTEIN L"/>
    <property type="match status" value="1"/>
</dbReference>
<keyword evidence="4" id="KW-0812">Transmembrane</keyword>
<accession>A0A8C5MB67</accession>
<organism evidence="5 6">
    <name type="scientific">Leptobrachium leishanense</name>
    <name type="common">Leishan spiny toad</name>
    <dbReference type="NCBI Taxonomy" id="445787"/>
    <lineage>
        <taxon>Eukaryota</taxon>
        <taxon>Metazoa</taxon>
        <taxon>Chordata</taxon>
        <taxon>Craniata</taxon>
        <taxon>Vertebrata</taxon>
        <taxon>Euteleostomi</taxon>
        <taxon>Amphibia</taxon>
        <taxon>Batrachia</taxon>
        <taxon>Anura</taxon>
        <taxon>Pelobatoidea</taxon>
        <taxon>Megophryidae</taxon>
        <taxon>Leptobrachium</taxon>
    </lineage>
</organism>
<name>A0A8C5MB67_9ANUR</name>
<dbReference type="GeneTree" id="ENSGT01030000234599"/>
<evidence type="ECO:0000313" key="5">
    <source>
        <dbReference type="Ensembl" id="ENSLLEP00000010517.1"/>
    </source>
</evidence>
<feature type="transmembrane region" description="Helical" evidence="4">
    <location>
        <begin position="173"/>
        <end position="196"/>
    </location>
</feature>
<dbReference type="GO" id="GO:0016020">
    <property type="term" value="C:membrane"/>
    <property type="evidence" value="ECO:0007669"/>
    <property type="project" value="TreeGrafter"/>
</dbReference>
<dbReference type="OrthoDB" id="6363454at2759"/>
<reference evidence="5" key="2">
    <citation type="submission" date="2025-09" db="UniProtKB">
        <authorList>
            <consortium name="Ensembl"/>
        </authorList>
    </citation>
    <scope>IDENTIFICATION</scope>
</reference>
<dbReference type="AlphaFoldDB" id="A0A8C5MB67"/>
<dbReference type="GO" id="GO:0006869">
    <property type="term" value="P:lipid transport"/>
    <property type="evidence" value="ECO:0007669"/>
    <property type="project" value="InterPro"/>
</dbReference>
<protein>
    <recommendedName>
        <fullName evidence="7">Apolipoprotein L3</fullName>
    </recommendedName>
</protein>
<reference evidence="5" key="1">
    <citation type="submission" date="2025-08" db="UniProtKB">
        <authorList>
            <consortium name="Ensembl"/>
        </authorList>
    </citation>
    <scope>IDENTIFICATION</scope>
</reference>
<evidence type="ECO:0000256" key="1">
    <source>
        <dbReference type="ARBA" id="ARBA00010090"/>
    </source>
</evidence>
<evidence type="ECO:0000256" key="3">
    <source>
        <dbReference type="SAM" id="MobiDB-lite"/>
    </source>
</evidence>
<keyword evidence="4" id="KW-1133">Transmembrane helix</keyword>
<feature type="region of interest" description="Disordered" evidence="3">
    <location>
        <begin position="239"/>
        <end position="259"/>
    </location>
</feature>
<dbReference type="GO" id="GO:0008289">
    <property type="term" value="F:lipid binding"/>
    <property type="evidence" value="ECO:0007669"/>
    <property type="project" value="InterPro"/>
</dbReference>